<name>H3GNY4_PHYRM</name>
<accession>H3GNY4</accession>
<organism evidence="2 3">
    <name type="scientific">Phytophthora ramorum</name>
    <name type="common">Sudden oak death agent</name>
    <dbReference type="NCBI Taxonomy" id="164328"/>
    <lineage>
        <taxon>Eukaryota</taxon>
        <taxon>Sar</taxon>
        <taxon>Stramenopiles</taxon>
        <taxon>Oomycota</taxon>
        <taxon>Peronosporomycetes</taxon>
        <taxon>Peronosporales</taxon>
        <taxon>Peronosporaceae</taxon>
        <taxon>Phytophthora</taxon>
    </lineage>
</organism>
<keyword evidence="3" id="KW-1185">Reference proteome</keyword>
<dbReference type="EnsemblProtists" id="Phyra78355">
    <property type="protein sequence ID" value="Phyra78355"/>
    <property type="gene ID" value="Phyra78355"/>
</dbReference>
<feature type="coiled-coil region" evidence="1">
    <location>
        <begin position="156"/>
        <end position="184"/>
    </location>
</feature>
<reference evidence="3" key="1">
    <citation type="journal article" date="2006" name="Science">
        <title>Phytophthora genome sequences uncover evolutionary origins and mechanisms of pathogenesis.</title>
        <authorList>
            <person name="Tyler B.M."/>
            <person name="Tripathy S."/>
            <person name="Zhang X."/>
            <person name="Dehal P."/>
            <person name="Jiang R.H."/>
            <person name="Aerts A."/>
            <person name="Arredondo F.D."/>
            <person name="Baxter L."/>
            <person name="Bensasson D."/>
            <person name="Beynon J.L."/>
            <person name="Chapman J."/>
            <person name="Damasceno C.M."/>
            <person name="Dorrance A.E."/>
            <person name="Dou D."/>
            <person name="Dickerman A.W."/>
            <person name="Dubchak I.L."/>
            <person name="Garbelotto M."/>
            <person name="Gijzen M."/>
            <person name="Gordon S.G."/>
            <person name="Govers F."/>
            <person name="Grunwald N.J."/>
            <person name="Huang W."/>
            <person name="Ivors K.L."/>
            <person name="Jones R.W."/>
            <person name="Kamoun S."/>
            <person name="Krampis K."/>
            <person name="Lamour K.H."/>
            <person name="Lee M.K."/>
            <person name="McDonald W.H."/>
            <person name="Medina M."/>
            <person name="Meijer H.J."/>
            <person name="Nordberg E.K."/>
            <person name="Maclean D.J."/>
            <person name="Ospina-Giraldo M.D."/>
            <person name="Morris P.F."/>
            <person name="Phuntumart V."/>
            <person name="Putnam N.H."/>
            <person name="Rash S."/>
            <person name="Rose J.K."/>
            <person name="Sakihama Y."/>
            <person name="Salamov A.A."/>
            <person name="Savidor A."/>
            <person name="Scheuring C.F."/>
            <person name="Smith B.M."/>
            <person name="Sobral B.W."/>
            <person name="Terry A."/>
            <person name="Torto-Alalibo T.A."/>
            <person name="Win J."/>
            <person name="Xu Z."/>
            <person name="Zhang H."/>
            <person name="Grigoriev I.V."/>
            <person name="Rokhsar D.S."/>
            <person name="Boore J.L."/>
        </authorList>
    </citation>
    <scope>NUCLEOTIDE SEQUENCE [LARGE SCALE GENOMIC DNA]</scope>
    <source>
        <strain evidence="3">Pr102</strain>
    </source>
</reference>
<proteinExistence type="predicted"/>
<protein>
    <recommendedName>
        <fullName evidence="4">HTH CENPB-type domain-containing protein</fullName>
    </recommendedName>
</protein>
<dbReference type="AlphaFoldDB" id="H3GNY4"/>
<keyword evidence="1" id="KW-0175">Coiled coil</keyword>
<evidence type="ECO:0000256" key="1">
    <source>
        <dbReference type="SAM" id="Coils"/>
    </source>
</evidence>
<dbReference type="OrthoDB" id="118608at2759"/>
<evidence type="ECO:0000313" key="3">
    <source>
        <dbReference type="Proteomes" id="UP000005238"/>
    </source>
</evidence>
<dbReference type="OMA" id="EAECGIH"/>
<dbReference type="VEuPathDB" id="FungiDB:KRP23_4244"/>
<reference evidence="2" key="2">
    <citation type="submission" date="2015-06" db="UniProtKB">
        <authorList>
            <consortium name="EnsemblProtists"/>
        </authorList>
    </citation>
    <scope>IDENTIFICATION</scope>
    <source>
        <strain evidence="2">Pr102</strain>
    </source>
</reference>
<dbReference type="InParanoid" id="H3GNY4"/>
<dbReference type="GeneID" id="94224998"/>
<dbReference type="RefSeq" id="XP_067748362.1">
    <property type="nucleotide sequence ID" value="XM_067889177.1"/>
</dbReference>
<evidence type="ECO:0000313" key="2">
    <source>
        <dbReference type="EnsemblProtists" id="Phyra78355"/>
    </source>
</evidence>
<dbReference type="VEuPathDB" id="FungiDB:KRP22_2517"/>
<dbReference type="EMBL" id="DS566028">
    <property type="status" value="NOT_ANNOTATED_CDS"/>
    <property type="molecule type" value="Genomic_DNA"/>
</dbReference>
<sequence>MALRQLHETFKRKRHDEDLLAQCVARVLAGESATVVSKESNIPYTTLLGRVSWKKKGYEPTSRKRQMSELLVPVEGGHKATTRPAALQVPEVDEMEILKVMAKMQKVEITIRRRDVLNKANELRDPEEAECGIHWFQRFRERHPQVSGTGTNLVLEENLMQELLGEEEEKSGEQEQEVQEEKEEEVMLTPSQRAVQVLQSCYATQLGAEDMVDAFDIMADPVVARVFLVIAPGQVRDMWLKQRIKKIREAEDAADGATPSEDEAVN</sequence>
<dbReference type="Proteomes" id="UP000005238">
    <property type="component" value="Unassembled WGS sequence"/>
</dbReference>
<dbReference type="HOGENOM" id="CLU_1013627_0_0_1"/>
<evidence type="ECO:0008006" key="4">
    <source>
        <dbReference type="Google" id="ProtNLM"/>
    </source>
</evidence>